<dbReference type="Proteomes" id="UP000886860">
    <property type="component" value="Unassembled WGS sequence"/>
</dbReference>
<dbReference type="AlphaFoldDB" id="A0A9D1GJJ2"/>
<dbReference type="Pfam" id="PF00440">
    <property type="entry name" value="TetR_N"/>
    <property type="match status" value="1"/>
</dbReference>
<name>A0A9D1GJJ2_9FIRM</name>
<dbReference type="InterPro" id="IPR001647">
    <property type="entry name" value="HTH_TetR"/>
</dbReference>
<feature type="domain" description="HTH tetR-type" evidence="3">
    <location>
        <begin position="11"/>
        <end position="71"/>
    </location>
</feature>
<evidence type="ECO:0000259" key="3">
    <source>
        <dbReference type="PROSITE" id="PS50977"/>
    </source>
</evidence>
<keyword evidence="1 2" id="KW-0238">DNA-binding</keyword>
<dbReference type="PANTHER" id="PTHR43479">
    <property type="entry name" value="ACREF/ENVCD OPERON REPRESSOR-RELATED"/>
    <property type="match status" value="1"/>
</dbReference>
<reference evidence="4" key="2">
    <citation type="journal article" date="2021" name="PeerJ">
        <title>Extensive microbial diversity within the chicken gut microbiome revealed by metagenomics and culture.</title>
        <authorList>
            <person name="Gilroy R."/>
            <person name="Ravi A."/>
            <person name="Getino M."/>
            <person name="Pursley I."/>
            <person name="Horton D.L."/>
            <person name="Alikhan N.F."/>
            <person name="Baker D."/>
            <person name="Gharbi K."/>
            <person name="Hall N."/>
            <person name="Watson M."/>
            <person name="Adriaenssens E.M."/>
            <person name="Foster-Nyarko E."/>
            <person name="Jarju S."/>
            <person name="Secka A."/>
            <person name="Antonio M."/>
            <person name="Oren A."/>
            <person name="Chaudhuri R.R."/>
            <person name="La Ragione R."/>
            <person name="Hildebrand F."/>
            <person name="Pallen M.J."/>
        </authorList>
    </citation>
    <scope>NUCLEOTIDE SEQUENCE</scope>
    <source>
        <strain evidence="4">CHK123-3438</strain>
    </source>
</reference>
<sequence>MPTERFLHLSESKKALIREAAIKEFSRVPIEKVSINKIVQNADISRGSFYTYFEDKEDLLGYIFEEFVNQVKDFCRQCLDNNNGDFWALLSGMMEYLLQVCREKRMFVLAQTASGHEVLIKFMGNRDSGHDGMCAEEFAIQELYERTNCENLRVDGPEDFQQLFSIGIHTMLAAIADVYKKGKDEEEAKRLFEKRLDYIRYGAVRRRGQS</sequence>
<dbReference type="PANTHER" id="PTHR43479:SF11">
    <property type="entry name" value="ACREF_ENVCD OPERON REPRESSOR-RELATED"/>
    <property type="match status" value="1"/>
</dbReference>
<accession>A0A9D1GJJ2</accession>
<evidence type="ECO:0000313" key="4">
    <source>
        <dbReference type="EMBL" id="HIT41948.1"/>
    </source>
</evidence>
<dbReference type="InterPro" id="IPR050624">
    <property type="entry name" value="HTH-type_Tx_Regulator"/>
</dbReference>
<dbReference type="InterPro" id="IPR009057">
    <property type="entry name" value="Homeodomain-like_sf"/>
</dbReference>
<organism evidence="4 5">
    <name type="scientific">Candidatus Caccovicinus merdipullorum</name>
    <dbReference type="NCBI Taxonomy" id="2840724"/>
    <lineage>
        <taxon>Bacteria</taxon>
        <taxon>Bacillati</taxon>
        <taxon>Bacillota</taxon>
        <taxon>Clostridia</taxon>
        <taxon>Eubacteriales</taxon>
        <taxon>Candidatus Caccovicinus</taxon>
    </lineage>
</organism>
<dbReference type="Pfam" id="PF17924">
    <property type="entry name" value="TetR_C_19"/>
    <property type="match status" value="1"/>
</dbReference>
<dbReference type="GO" id="GO:0003677">
    <property type="term" value="F:DNA binding"/>
    <property type="evidence" value="ECO:0007669"/>
    <property type="project" value="UniProtKB-UniRule"/>
</dbReference>
<dbReference type="PROSITE" id="PS50977">
    <property type="entry name" value="HTH_TETR_2"/>
    <property type="match status" value="1"/>
</dbReference>
<proteinExistence type="predicted"/>
<dbReference type="EMBL" id="DVKS01000131">
    <property type="protein sequence ID" value="HIT41948.1"/>
    <property type="molecule type" value="Genomic_DNA"/>
</dbReference>
<evidence type="ECO:0000256" key="2">
    <source>
        <dbReference type="PROSITE-ProRule" id="PRU00335"/>
    </source>
</evidence>
<reference evidence="4" key="1">
    <citation type="submission" date="2020-10" db="EMBL/GenBank/DDBJ databases">
        <authorList>
            <person name="Gilroy R."/>
        </authorList>
    </citation>
    <scope>NUCLEOTIDE SEQUENCE</scope>
    <source>
        <strain evidence="4">CHK123-3438</strain>
    </source>
</reference>
<comment type="caution">
    <text evidence="4">The sequence shown here is derived from an EMBL/GenBank/DDBJ whole genome shotgun (WGS) entry which is preliminary data.</text>
</comment>
<gene>
    <name evidence="4" type="ORF">IAB60_07635</name>
</gene>
<protein>
    <submittedName>
        <fullName evidence="4">TetR family transcriptional regulator</fullName>
    </submittedName>
</protein>
<evidence type="ECO:0000313" key="5">
    <source>
        <dbReference type="Proteomes" id="UP000886860"/>
    </source>
</evidence>
<feature type="DNA-binding region" description="H-T-H motif" evidence="2">
    <location>
        <begin position="34"/>
        <end position="53"/>
    </location>
</feature>
<evidence type="ECO:0000256" key="1">
    <source>
        <dbReference type="ARBA" id="ARBA00023125"/>
    </source>
</evidence>
<dbReference type="SUPFAM" id="SSF46689">
    <property type="entry name" value="Homeodomain-like"/>
    <property type="match status" value="1"/>
</dbReference>
<dbReference type="Gene3D" id="1.10.357.10">
    <property type="entry name" value="Tetracycline Repressor, domain 2"/>
    <property type="match status" value="1"/>
</dbReference>